<accession>A0A0L0KLD0</accession>
<sequence length="120" mass="12488">MIAEFSGDNGDDLTAALTECACRCTPDLAFRLLLRALSSKDSATASTSSLVSSGIPYGRALCTGARPYGIGYALRELMKVSQTGVGTVSIGPPGFLLSRMGTTPGRWSETSTQSPPLVLL</sequence>
<evidence type="ECO:0000313" key="2">
    <source>
        <dbReference type="EMBL" id="KND38623.1"/>
    </source>
</evidence>
<dbReference type="AlphaFoldDB" id="A0A0L0KLD0"/>
<evidence type="ECO:0000313" key="3">
    <source>
        <dbReference type="Proteomes" id="UP000037151"/>
    </source>
</evidence>
<dbReference type="Proteomes" id="UP000037151">
    <property type="component" value="Unassembled WGS sequence"/>
</dbReference>
<organism evidence="2 3">
    <name type="scientific">Streptomyces acidiscabies</name>
    <dbReference type="NCBI Taxonomy" id="42234"/>
    <lineage>
        <taxon>Bacteria</taxon>
        <taxon>Bacillati</taxon>
        <taxon>Actinomycetota</taxon>
        <taxon>Actinomycetes</taxon>
        <taxon>Kitasatosporales</taxon>
        <taxon>Streptomycetaceae</taxon>
        <taxon>Streptomyces</taxon>
    </lineage>
</organism>
<dbReference type="EMBL" id="JPPY01000040">
    <property type="protein sequence ID" value="KND38623.1"/>
    <property type="molecule type" value="Genomic_DNA"/>
</dbReference>
<name>A0A0L0KLD0_9ACTN</name>
<evidence type="ECO:0000256" key="1">
    <source>
        <dbReference type="SAM" id="MobiDB-lite"/>
    </source>
</evidence>
<feature type="compositionally biased region" description="Polar residues" evidence="1">
    <location>
        <begin position="108"/>
        <end position="120"/>
    </location>
</feature>
<feature type="region of interest" description="Disordered" evidence="1">
    <location>
        <begin position="101"/>
        <end position="120"/>
    </location>
</feature>
<proteinExistence type="predicted"/>
<gene>
    <name evidence="2" type="ORF">IQ63_06310</name>
</gene>
<protein>
    <submittedName>
        <fullName evidence="2">Uncharacterized protein</fullName>
    </submittedName>
</protein>
<reference evidence="3" key="1">
    <citation type="submission" date="2014-07" db="EMBL/GenBank/DDBJ databases">
        <title>Genome sequencing of plant-pathogenic Streptomyces species.</title>
        <authorList>
            <person name="Harrison J."/>
            <person name="Sapp M."/>
            <person name="Thwaites R."/>
            <person name="Studholme D.J."/>
        </authorList>
    </citation>
    <scope>NUCLEOTIDE SEQUENCE [LARGE SCALE GENOMIC DNA]</scope>
    <source>
        <strain evidence="3">NCPPB 4445</strain>
    </source>
</reference>
<comment type="caution">
    <text evidence="2">The sequence shown here is derived from an EMBL/GenBank/DDBJ whole genome shotgun (WGS) entry which is preliminary data.</text>
</comment>